<accession>A0A9W7GE33</accession>
<organism evidence="2 3">
    <name type="scientific">Triparma columacea</name>
    <dbReference type="NCBI Taxonomy" id="722753"/>
    <lineage>
        <taxon>Eukaryota</taxon>
        <taxon>Sar</taxon>
        <taxon>Stramenopiles</taxon>
        <taxon>Ochrophyta</taxon>
        <taxon>Bolidophyceae</taxon>
        <taxon>Parmales</taxon>
        <taxon>Triparmaceae</taxon>
        <taxon>Triparma</taxon>
    </lineage>
</organism>
<sequence length="252" mass="26833">MGGGSSKDNDLARFQSKSVPVSGIAAAIGERSVTAGGSKKLINVSGYVKAQDAQKITVFGRSEGVIASCIVGKAGTDVATSPFFAAYENSSFYLVDNKGDSILVQSSTGPGKRKYYINSQSHKENYIVLDPNSGQILSATTKGEKTKNKQDAKCCFDMYGDDTKHWDASSVSDCIKHCSEKIPWAAEEAAVPVGTPVAVIGQVKVDKHGEMSIVPMFITDSPEICPELKDGKSGPSEDIDTIESFSTDRDNE</sequence>
<name>A0A9W7GE33_9STRA</name>
<protein>
    <submittedName>
        <fullName evidence="2">Uncharacterized protein</fullName>
    </submittedName>
</protein>
<evidence type="ECO:0000256" key="1">
    <source>
        <dbReference type="SAM" id="MobiDB-lite"/>
    </source>
</evidence>
<keyword evidence="3" id="KW-1185">Reference proteome</keyword>
<proteinExistence type="predicted"/>
<reference evidence="3" key="1">
    <citation type="journal article" date="2023" name="Commun. Biol.">
        <title>Genome analysis of Parmales, the sister group of diatoms, reveals the evolutionary specialization of diatoms from phago-mixotrophs to photoautotrophs.</title>
        <authorList>
            <person name="Ban H."/>
            <person name="Sato S."/>
            <person name="Yoshikawa S."/>
            <person name="Yamada K."/>
            <person name="Nakamura Y."/>
            <person name="Ichinomiya M."/>
            <person name="Sato N."/>
            <person name="Blanc-Mathieu R."/>
            <person name="Endo H."/>
            <person name="Kuwata A."/>
            <person name="Ogata H."/>
        </authorList>
    </citation>
    <scope>NUCLEOTIDE SEQUENCE [LARGE SCALE GENOMIC DNA]</scope>
</reference>
<dbReference type="EMBL" id="BRYA01000152">
    <property type="protein sequence ID" value="GMI41499.1"/>
    <property type="molecule type" value="Genomic_DNA"/>
</dbReference>
<feature type="region of interest" description="Disordered" evidence="1">
    <location>
        <begin position="225"/>
        <end position="252"/>
    </location>
</feature>
<comment type="caution">
    <text evidence="2">The sequence shown here is derived from an EMBL/GenBank/DDBJ whole genome shotgun (WGS) entry which is preliminary data.</text>
</comment>
<evidence type="ECO:0000313" key="3">
    <source>
        <dbReference type="Proteomes" id="UP001165065"/>
    </source>
</evidence>
<evidence type="ECO:0000313" key="2">
    <source>
        <dbReference type="EMBL" id="GMI41499.1"/>
    </source>
</evidence>
<gene>
    <name evidence="2" type="ORF">TrCOL_g11331</name>
</gene>
<dbReference type="Proteomes" id="UP001165065">
    <property type="component" value="Unassembled WGS sequence"/>
</dbReference>
<dbReference type="AlphaFoldDB" id="A0A9W7GE33"/>